<dbReference type="InterPro" id="IPR029470">
    <property type="entry name" value="PDDEXK_4"/>
</dbReference>
<dbReference type="AlphaFoldDB" id="A0A6M8SPA5"/>
<proteinExistence type="predicted"/>
<organism evidence="1 2">
    <name type="scientific">Deefgea piscis</name>
    <dbReference type="NCBI Taxonomy" id="2739061"/>
    <lineage>
        <taxon>Bacteria</taxon>
        <taxon>Pseudomonadati</taxon>
        <taxon>Pseudomonadota</taxon>
        <taxon>Betaproteobacteria</taxon>
        <taxon>Neisseriales</taxon>
        <taxon>Chitinibacteraceae</taxon>
        <taxon>Deefgea</taxon>
    </lineage>
</organism>
<accession>A0A6M8SPA5</accession>
<reference evidence="1 2" key="1">
    <citation type="submission" date="2020-05" db="EMBL/GenBank/DDBJ databases">
        <title>Complete genome sequence of Deefgea sp. D17.</title>
        <authorList>
            <person name="Bae J.-W."/>
            <person name="Han J.E."/>
        </authorList>
    </citation>
    <scope>NUCLEOTIDE SEQUENCE [LARGE SCALE GENOMIC DNA]</scope>
    <source>
        <strain evidence="1 2">D17</strain>
    </source>
</reference>
<name>A0A6M8SPA5_9NEIS</name>
<dbReference type="KEGG" id="dee:HQN60_04295"/>
<protein>
    <submittedName>
        <fullName evidence="1">PD-(D/E)XK nuclease family protein</fullName>
    </submittedName>
</protein>
<keyword evidence="2" id="KW-1185">Reference proteome</keyword>
<dbReference type="EMBL" id="CP054143">
    <property type="protein sequence ID" value="QKJ65994.1"/>
    <property type="molecule type" value="Genomic_DNA"/>
</dbReference>
<sequence length="302" mass="33830">MNIFQVLSQGKARLHEPSMSAMLGYLLDSSEDHGLGDAFVRVFLAQLGAEHFAEILSCPFINSSAELEVAYELDSAIKYIDIELTLLGKANSVPYRIIIENKIKVGAANPKQLRDYYQAILQDDPTIQKLMVVFLTPESKTSALVAEYDNLADLNPEHHKAWLFWHSDTQASLVALLRQVLLAEACGEINPINEYMRHTLKAFIRHAIGAFSPVAGQASRVGEDIGEIQAELLIELKDGSQYRVVQRDSTQIQVFNVQTGDKEVARRIMGQYIDEQNLPIKHPDFNTRTIGKMLFKLQSSVS</sequence>
<dbReference type="Proteomes" id="UP000504844">
    <property type="component" value="Chromosome"/>
</dbReference>
<evidence type="ECO:0000313" key="2">
    <source>
        <dbReference type="Proteomes" id="UP000504844"/>
    </source>
</evidence>
<gene>
    <name evidence="1" type="ORF">HQN60_04295</name>
</gene>
<dbReference type="Pfam" id="PF14281">
    <property type="entry name" value="PDDEXK_4"/>
    <property type="match status" value="1"/>
</dbReference>
<dbReference type="RefSeq" id="WP_173532498.1">
    <property type="nucleotide sequence ID" value="NZ_CP054143.1"/>
</dbReference>
<evidence type="ECO:0000313" key="1">
    <source>
        <dbReference type="EMBL" id="QKJ65994.1"/>
    </source>
</evidence>